<evidence type="ECO:0000313" key="2">
    <source>
        <dbReference type="EMBL" id="GFA45502.1"/>
    </source>
</evidence>
<keyword evidence="1" id="KW-1133">Transmembrane helix</keyword>
<keyword evidence="1" id="KW-0812">Transmembrane</keyword>
<feature type="non-terminal residue" evidence="2">
    <location>
        <position position="139"/>
    </location>
</feature>
<dbReference type="EMBL" id="BKCJ010427033">
    <property type="protein sequence ID" value="GFA45502.1"/>
    <property type="molecule type" value="Genomic_DNA"/>
</dbReference>
<comment type="caution">
    <text evidence="2">The sequence shown here is derived from an EMBL/GenBank/DDBJ whole genome shotgun (WGS) entry which is preliminary data.</text>
</comment>
<name>A0A699JLY2_TANCI</name>
<keyword evidence="1" id="KW-0472">Membrane</keyword>
<sequence length="139" mass="14957">MANRHDLRLTALAFFTSAGRVPSSRYLKIRAIQVSPSSSTTANISTAIMDFSFNSSTNTCLLKCVKLAEAILLSASAFLFSLLGICLIENAVKLFKDASINKIYGSWSSSSTSIKVSEESSYGRSTIKSANICPLTDTL</sequence>
<dbReference type="AlphaFoldDB" id="A0A699JLY2"/>
<reference evidence="2" key="1">
    <citation type="journal article" date="2019" name="Sci. Rep.">
        <title>Draft genome of Tanacetum cinerariifolium, the natural source of mosquito coil.</title>
        <authorList>
            <person name="Yamashiro T."/>
            <person name="Shiraishi A."/>
            <person name="Satake H."/>
            <person name="Nakayama K."/>
        </authorList>
    </citation>
    <scope>NUCLEOTIDE SEQUENCE</scope>
</reference>
<organism evidence="2">
    <name type="scientific">Tanacetum cinerariifolium</name>
    <name type="common">Dalmatian daisy</name>
    <name type="synonym">Chrysanthemum cinerariifolium</name>
    <dbReference type="NCBI Taxonomy" id="118510"/>
    <lineage>
        <taxon>Eukaryota</taxon>
        <taxon>Viridiplantae</taxon>
        <taxon>Streptophyta</taxon>
        <taxon>Embryophyta</taxon>
        <taxon>Tracheophyta</taxon>
        <taxon>Spermatophyta</taxon>
        <taxon>Magnoliopsida</taxon>
        <taxon>eudicotyledons</taxon>
        <taxon>Gunneridae</taxon>
        <taxon>Pentapetalae</taxon>
        <taxon>asterids</taxon>
        <taxon>campanulids</taxon>
        <taxon>Asterales</taxon>
        <taxon>Asteraceae</taxon>
        <taxon>Asteroideae</taxon>
        <taxon>Anthemideae</taxon>
        <taxon>Anthemidinae</taxon>
        <taxon>Tanacetum</taxon>
    </lineage>
</organism>
<gene>
    <name evidence="2" type="ORF">Tci_617474</name>
</gene>
<accession>A0A699JLY2</accession>
<evidence type="ECO:0000256" key="1">
    <source>
        <dbReference type="SAM" id="Phobius"/>
    </source>
</evidence>
<feature type="transmembrane region" description="Helical" evidence="1">
    <location>
        <begin position="71"/>
        <end position="92"/>
    </location>
</feature>
<protein>
    <submittedName>
        <fullName evidence="2">Uncharacterized protein</fullName>
    </submittedName>
</protein>
<proteinExistence type="predicted"/>